<dbReference type="PANTHER" id="PTHR33048">
    <property type="entry name" value="PTH11-LIKE INTEGRAL MEMBRANE PROTEIN (AFU_ORTHOLOGUE AFUA_5G11245)"/>
    <property type="match status" value="1"/>
</dbReference>
<gene>
    <name evidence="9" type="ORF">QBC32DRAFT_223483</name>
</gene>
<keyword evidence="2 7" id="KW-0812">Transmembrane</keyword>
<dbReference type="PANTHER" id="PTHR33048:SF42">
    <property type="entry name" value="INTEGRAL MEMBRANE PROTEIN"/>
    <property type="match status" value="1"/>
</dbReference>
<feature type="compositionally biased region" description="Basic and acidic residues" evidence="6">
    <location>
        <begin position="348"/>
        <end position="357"/>
    </location>
</feature>
<dbReference type="InterPro" id="IPR052337">
    <property type="entry name" value="SAT4-like"/>
</dbReference>
<keyword evidence="3 7" id="KW-1133">Transmembrane helix</keyword>
<evidence type="ECO:0000256" key="5">
    <source>
        <dbReference type="ARBA" id="ARBA00038359"/>
    </source>
</evidence>
<feature type="transmembrane region" description="Helical" evidence="7">
    <location>
        <begin position="246"/>
        <end position="270"/>
    </location>
</feature>
<proteinExistence type="inferred from homology"/>
<comment type="similarity">
    <text evidence="5">Belongs to the SAT4 family.</text>
</comment>
<keyword evidence="4 7" id="KW-0472">Membrane</keyword>
<evidence type="ECO:0000313" key="9">
    <source>
        <dbReference type="EMBL" id="KAK3947759.1"/>
    </source>
</evidence>
<organism evidence="9 10">
    <name type="scientific">Pseudoneurospora amorphoporcata</name>
    <dbReference type="NCBI Taxonomy" id="241081"/>
    <lineage>
        <taxon>Eukaryota</taxon>
        <taxon>Fungi</taxon>
        <taxon>Dikarya</taxon>
        <taxon>Ascomycota</taxon>
        <taxon>Pezizomycotina</taxon>
        <taxon>Sordariomycetes</taxon>
        <taxon>Sordariomycetidae</taxon>
        <taxon>Sordariales</taxon>
        <taxon>Sordariaceae</taxon>
        <taxon>Pseudoneurospora</taxon>
    </lineage>
</organism>
<name>A0AAN6NME9_9PEZI</name>
<dbReference type="Pfam" id="PF20684">
    <property type="entry name" value="Fung_rhodopsin"/>
    <property type="match status" value="1"/>
</dbReference>
<dbReference type="Proteomes" id="UP001303222">
    <property type="component" value="Unassembled WGS sequence"/>
</dbReference>
<feature type="domain" description="Rhodopsin" evidence="8">
    <location>
        <begin position="33"/>
        <end position="270"/>
    </location>
</feature>
<feature type="transmembrane region" description="Helical" evidence="7">
    <location>
        <begin position="14"/>
        <end position="37"/>
    </location>
</feature>
<feature type="transmembrane region" description="Helical" evidence="7">
    <location>
        <begin position="126"/>
        <end position="147"/>
    </location>
</feature>
<feature type="transmembrane region" description="Helical" evidence="7">
    <location>
        <begin position="49"/>
        <end position="74"/>
    </location>
</feature>
<accession>A0AAN6NME9</accession>
<evidence type="ECO:0000259" key="8">
    <source>
        <dbReference type="Pfam" id="PF20684"/>
    </source>
</evidence>
<feature type="region of interest" description="Disordered" evidence="6">
    <location>
        <begin position="311"/>
        <end position="357"/>
    </location>
</feature>
<reference evidence="9" key="2">
    <citation type="submission" date="2023-06" db="EMBL/GenBank/DDBJ databases">
        <authorList>
            <consortium name="Lawrence Berkeley National Laboratory"/>
            <person name="Mondo S.J."/>
            <person name="Hensen N."/>
            <person name="Bonometti L."/>
            <person name="Westerberg I."/>
            <person name="Brannstrom I.O."/>
            <person name="Guillou S."/>
            <person name="Cros-Aarteil S."/>
            <person name="Calhoun S."/>
            <person name="Haridas S."/>
            <person name="Kuo A."/>
            <person name="Pangilinan J."/>
            <person name="Riley R."/>
            <person name="Labutti K."/>
            <person name="Andreopoulos B."/>
            <person name="Lipzen A."/>
            <person name="Chen C."/>
            <person name="Yanf M."/>
            <person name="Daum C."/>
            <person name="Ng V."/>
            <person name="Clum A."/>
            <person name="Steindorff A."/>
            <person name="Ohm R."/>
            <person name="Martin F."/>
            <person name="Silar P."/>
            <person name="Natvig D."/>
            <person name="Lalanne C."/>
            <person name="Gautier V."/>
            <person name="Ament-Velasquez S.L."/>
            <person name="Kruys A."/>
            <person name="Hutchinson M.I."/>
            <person name="Powell A.J."/>
            <person name="Barry K."/>
            <person name="Miller A.N."/>
            <person name="Grigoriev I.V."/>
            <person name="Debuchy R."/>
            <person name="Gladieux P."/>
            <person name="Thoren M.H."/>
            <person name="Johannesson H."/>
        </authorList>
    </citation>
    <scope>NUCLEOTIDE SEQUENCE</scope>
    <source>
        <strain evidence="9">CBS 626.80</strain>
    </source>
</reference>
<evidence type="ECO:0000256" key="4">
    <source>
        <dbReference type="ARBA" id="ARBA00023136"/>
    </source>
</evidence>
<feature type="transmembrane region" description="Helical" evidence="7">
    <location>
        <begin position="208"/>
        <end position="226"/>
    </location>
</feature>
<dbReference type="InterPro" id="IPR049326">
    <property type="entry name" value="Rhodopsin_dom_fungi"/>
</dbReference>
<feature type="transmembrane region" description="Helical" evidence="7">
    <location>
        <begin position="86"/>
        <end position="106"/>
    </location>
</feature>
<sequence>MSVYVPPSSNPRGAALLAIFWSVQTACTTFVGLRMYCKIVRGRSLWWDDYLLIVAWTLLFISTAVVTTTVLMGYGLHSHDVPVENWSYLGILGAVVGTISVLHVMFSKVSFAVTLLRLADGWLKRLIWFIIISLTLGHISSSFLFWLRCDPPEATWNPHIKVKKCWDSNAFLSYSIAGGIYSSVCDIVLALLPWRILLRFHMYRGEKVGVALAMSMGIFAGIAGFVKVSTISRIESEDFNYDGFLLVVWGFAEGACTIMAASTPILRALFLHAFKSPERASLDVVVESERSAGPSARRARSDWTERKYMNRSDQSILAIPPASSSTMDQSRETDIEREPATPLNNQLEMKHWESAKG</sequence>
<reference evidence="9" key="1">
    <citation type="journal article" date="2023" name="Mol. Phylogenet. Evol.">
        <title>Genome-scale phylogeny and comparative genomics of the fungal order Sordariales.</title>
        <authorList>
            <person name="Hensen N."/>
            <person name="Bonometti L."/>
            <person name="Westerberg I."/>
            <person name="Brannstrom I.O."/>
            <person name="Guillou S."/>
            <person name="Cros-Aarteil S."/>
            <person name="Calhoun S."/>
            <person name="Haridas S."/>
            <person name="Kuo A."/>
            <person name="Mondo S."/>
            <person name="Pangilinan J."/>
            <person name="Riley R."/>
            <person name="LaButti K."/>
            <person name="Andreopoulos B."/>
            <person name="Lipzen A."/>
            <person name="Chen C."/>
            <person name="Yan M."/>
            <person name="Daum C."/>
            <person name="Ng V."/>
            <person name="Clum A."/>
            <person name="Steindorff A."/>
            <person name="Ohm R.A."/>
            <person name="Martin F."/>
            <person name="Silar P."/>
            <person name="Natvig D.O."/>
            <person name="Lalanne C."/>
            <person name="Gautier V."/>
            <person name="Ament-Velasquez S.L."/>
            <person name="Kruys A."/>
            <person name="Hutchinson M.I."/>
            <person name="Powell A.J."/>
            <person name="Barry K."/>
            <person name="Miller A.N."/>
            <person name="Grigoriev I.V."/>
            <person name="Debuchy R."/>
            <person name="Gladieux P."/>
            <person name="Hiltunen Thoren M."/>
            <person name="Johannesson H."/>
        </authorList>
    </citation>
    <scope>NUCLEOTIDE SEQUENCE</scope>
    <source>
        <strain evidence="9">CBS 626.80</strain>
    </source>
</reference>
<dbReference type="EMBL" id="MU859316">
    <property type="protein sequence ID" value="KAK3947759.1"/>
    <property type="molecule type" value="Genomic_DNA"/>
</dbReference>
<evidence type="ECO:0000256" key="3">
    <source>
        <dbReference type="ARBA" id="ARBA00022989"/>
    </source>
</evidence>
<dbReference type="AlphaFoldDB" id="A0AAN6NME9"/>
<comment type="caution">
    <text evidence="9">The sequence shown here is derived from an EMBL/GenBank/DDBJ whole genome shotgun (WGS) entry which is preliminary data.</text>
</comment>
<evidence type="ECO:0000313" key="10">
    <source>
        <dbReference type="Proteomes" id="UP001303222"/>
    </source>
</evidence>
<dbReference type="GO" id="GO:0016020">
    <property type="term" value="C:membrane"/>
    <property type="evidence" value="ECO:0007669"/>
    <property type="project" value="UniProtKB-SubCell"/>
</dbReference>
<feature type="compositionally biased region" description="Basic and acidic residues" evidence="6">
    <location>
        <begin position="329"/>
        <end position="339"/>
    </location>
</feature>
<comment type="subcellular location">
    <subcellularLocation>
        <location evidence="1">Membrane</location>
        <topology evidence="1">Multi-pass membrane protein</topology>
    </subcellularLocation>
</comment>
<keyword evidence="10" id="KW-1185">Reference proteome</keyword>
<evidence type="ECO:0000256" key="2">
    <source>
        <dbReference type="ARBA" id="ARBA00022692"/>
    </source>
</evidence>
<evidence type="ECO:0000256" key="7">
    <source>
        <dbReference type="SAM" id="Phobius"/>
    </source>
</evidence>
<feature type="transmembrane region" description="Helical" evidence="7">
    <location>
        <begin position="171"/>
        <end position="196"/>
    </location>
</feature>
<protein>
    <recommendedName>
        <fullName evidence="8">Rhodopsin domain-containing protein</fullName>
    </recommendedName>
</protein>
<evidence type="ECO:0000256" key="6">
    <source>
        <dbReference type="SAM" id="MobiDB-lite"/>
    </source>
</evidence>
<evidence type="ECO:0000256" key="1">
    <source>
        <dbReference type="ARBA" id="ARBA00004141"/>
    </source>
</evidence>